<comment type="caution">
    <text evidence="3">The sequence shown here is derived from an EMBL/GenBank/DDBJ whole genome shotgun (WGS) entry which is preliminary data.</text>
</comment>
<evidence type="ECO:0000256" key="2">
    <source>
        <dbReference type="SAM" id="MobiDB-lite"/>
    </source>
</evidence>
<evidence type="ECO:0000256" key="1">
    <source>
        <dbReference type="ARBA" id="ARBA00022801"/>
    </source>
</evidence>
<name>A0A9W6VHH9_9PSEU</name>
<dbReference type="CDD" id="cd05829">
    <property type="entry name" value="Sortase_F"/>
    <property type="match status" value="1"/>
</dbReference>
<dbReference type="EMBL" id="BSTI01000006">
    <property type="protein sequence ID" value="GLY66486.1"/>
    <property type="molecule type" value="Genomic_DNA"/>
</dbReference>
<dbReference type="GO" id="GO:0016787">
    <property type="term" value="F:hydrolase activity"/>
    <property type="evidence" value="ECO:0007669"/>
    <property type="project" value="UniProtKB-KW"/>
</dbReference>
<accession>A0A9W6VHH9</accession>
<keyword evidence="1" id="KW-0378">Hydrolase</keyword>
<dbReference type="Pfam" id="PF04203">
    <property type="entry name" value="Sortase"/>
    <property type="match status" value="1"/>
</dbReference>
<evidence type="ECO:0000313" key="3">
    <source>
        <dbReference type="EMBL" id="GLY66486.1"/>
    </source>
</evidence>
<dbReference type="AlphaFoldDB" id="A0A9W6VHH9"/>
<dbReference type="InterPro" id="IPR023365">
    <property type="entry name" value="Sortase_dom-sf"/>
</dbReference>
<reference evidence="3" key="1">
    <citation type="submission" date="2023-03" db="EMBL/GenBank/DDBJ databases">
        <title>Amycolatopsis taiwanensis NBRC 103393.</title>
        <authorList>
            <person name="Ichikawa N."/>
            <person name="Sato H."/>
            <person name="Tonouchi N."/>
        </authorList>
    </citation>
    <scope>NUCLEOTIDE SEQUENCE</scope>
    <source>
        <strain evidence="3">NBRC 103393</strain>
    </source>
</reference>
<dbReference type="SUPFAM" id="SSF63817">
    <property type="entry name" value="Sortase"/>
    <property type="match status" value="1"/>
</dbReference>
<keyword evidence="4" id="KW-1185">Reference proteome</keyword>
<evidence type="ECO:0000313" key="4">
    <source>
        <dbReference type="Proteomes" id="UP001165136"/>
    </source>
</evidence>
<dbReference type="NCBIfam" id="NF033748">
    <property type="entry name" value="class_F_sortase"/>
    <property type="match status" value="1"/>
</dbReference>
<feature type="region of interest" description="Disordered" evidence="2">
    <location>
        <begin position="41"/>
        <end position="77"/>
    </location>
</feature>
<proteinExistence type="predicted"/>
<dbReference type="Proteomes" id="UP001165136">
    <property type="component" value="Unassembled WGS sequence"/>
</dbReference>
<feature type="compositionally biased region" description="Polar residues" evidence="2">
    <location>
        <begin position="41"/>
        <end position="53"/>
    </location>
</feature>
<sequence>MTRSLSRSHRGAPVPAARRRLFALVLGFCMVLTTSMGCTGASVASNSRSTSGPPATLTAGPEASSAAPAPKAVPMSRSMPTNVRIPKIDVRSNIMPLGLNHDGTVEVPPLAQPEKSGWYRFGPTPGETGPAVLLAHVDGYGKKGAFYDLKKLAPGDEVDVDRKDGTTARFRIVRVDEVPKDRFPTQAVYGDTDTPQLRLITCGGSFDRAAGSYEDNVIAYASLF</sequence>
<protein>
    <submittedName>
        <fullName evidence="3">Class F sortase</fullName>
    </submittedName>
</protein>
<dbReference type="Gene3D" id="2.40.260.10">
    <property type="entry name" value="Sortase"/>
    <property type="match status" value="1"/>
</dbReference>
<dbReference type="InterPro" id="IPR042001">
    <property type="entry name" value="Sortase_F"/>
</dbReference>
<gene>
    <name evidence="3" type="ORF">Atai01_31050</name>
</gene>
<dbReference type="InterPro" id="IPR005754">
    <property type="entry name" value="Sortase"/>
</dbReference>
<feature type="compositionally biased region" description="Low complexity" evidence="2">
    <location>
        <begin position="59"/>
        <end position="76"/>
    </location>
</feature>
<organism evidence="3 4">
    <name type="scientific">Amycolatopsis taiwanensis</name>
    <dbReference type="NCBI Taxonomy" id="342230"/>
    <lineage>
        <taxon>Bacteria</taxon>
        <taxon>Bacillati</taxon>
        <taxon>Actinomycetota</taxon>
        <taxon>Actinomycetes</taxon>
        <taxon>Pseudonocardiales</taxon>
        <taxon>Pseudonocardiaceae</taxon>
        <taxon>Amycolatopsis</taxon>
    </lineage>
</organism>